<name>A0AC61S8D2_9BACT</name>
<comment type="caution">
    <text evidence="1">The sequence shown here is derived from an EMBL/GenBank/DDBJ whole genome shotgun (WGS) entry which is preliminary data.</text>
</comment>
<proteinExistence type="predicted"/>
<protein>
    <submittedName>
        <fullName evidence="1">Uncharacterized protein</fullName>
    </submittedName>
</protein>
<sequence>MGTITTTDIVYATLTKNGRQIASYRISGLTSMPDIISYIRRISALAPGILKLQLRNRSQGWSHTQAISITPSSTPIQLALF</sequence>
<evidence type="ECO:0000313" key="1">
    <source>
        <dbReference type="EMBL" id="THG55323.1"/>
    </source>
</evidence>
<evidence type="ECO:0000313" key="2">
    <source>
        <dbReference type="Proteomes" id="UP000305401"/>
    </source>
</evidence>
<reference evidence="1" key="1">
    <citation type="submission" date="2019-04" db="EMBL/GenBank/DDBJ databases">
        <title>Microbes associate with the intestines of laboratory mice.</title>
        <authorList>
            <person name="Navarre W."/>
            <person name="Wong E."/>
            <person name="Huang K.C."/>
            <person name="Tropini C."/>
            <person name="Ng K."/>
            <person name="Yu B."/>
        </authorList>
    </citation>
    <scope>NUCLEOTIDE SEQUENCE</scope>
    <source>
        <strain evidence="1">NM86_A22</strain>
    </source>
</reference>
<dbReference type="EMBL" id="SSTG01000002">
    <property type="protein sequence ID" value="THG55323.1"/>
    <property type="molecule type" value="Genomic_DNA"/>
</dbReference>
<dbReference type="Proteomes" id="UP000305401">
    <property type="component" value="Unassembled WGS sequence"/>
</dbReference>
<gene>
    <name evidence="1" type="ORF">E5990_00520</name>
</gene>
<organism evidence="1 2">
    <name type="scientific">Muribaculum caecicola</name>
    <dbReference type="NCBI Taxonomy" id="3038144"/>
    <lineage>
        <taxon>Bacteria</taxon>
        <taxon>Pseudomonadati</taxon>
        <taxon>Bacteroidota</taxon>
        <taxon>Bacteroidia</taxon>
        <taxon>Bacteroidales</taxon>
        <taxon>Muribaculaceae</taxon>
        <taxon>Muribaculum</taxon>
    </lineage>
</organism>
<accession>A0AC61S8D2</accession>
<keyword evidence="2" id="KW-1185">Reference proteome</keyword>